<proteinExistence type="predicted"/>
<evidence type="ECO:0000313" key="5">
    <source>
        <dbReference type="Proteomes" id="UP000677803"/>
    </source>
</evidence>
<keyword evidence="1" id="KW-0880">Kelch repeat</keyword>
<dbReference type="EMBL" id="CAJRST010041110">
    <property type="protein sequence ID" value="CAG6021533.1"/>
    <property type="molecule type" value="Genomic_DNA"/>
</dbReference>
<dbReference type="Pfam" id="PF00651">
    <property type="entry name" value="BTB"/>
    <property type="match status" value="1"/>
</dbReference>
<dbReference type="InterPro" id="IPR011705">
    <property type="entry name" value="BACK"/>
</dbReference>
<dbReference type="OrthoDB" id="45365at2759"/>
<feature type="domain" description="BTB" evidence="3">
    <location>
        <begin position="31"/>
        <end position="98"/>
    </location>
</feature>
<dbReference type="SMART" id="SM00875">
    <property type="entry name" value="BACK"/>
    <property type="match status" value="1"/>
</dbReference>
<dbReference type="PIRSF" id="PIRSF037037">
    <property type="entry name" value="Kelch-like_protein_gigaxonin"/>
    <property type="match status" value="1"/>
</dbReference>
<evidence type="ECO:0000313" key="4">
    <source>
        <dbReference type="EMBL" id="CAG6021533.1"/>
    </source>
</evidence>
<keyword evidence="2" id="KW-0677">Repeat</keyword>
<dbReference type="InterPro" id="IPR017096">
    <property type="entry name" value="BTB-kelch_protein"/>
</dbReference>
<sequence>MEPERELSAQGEHGLHLLRHLERMRAAQELTDVVLLAEGVSFHCHKVVLSAFSPYFQAMFTCGLRETRGGEVPLRDTAAQSLELLLDYMYRAELPLSNSNIQAVAAAAFLLHVDGAFRLCQSQMEARMDSSNCVGLYHWARDLGATDLADCAMRYLCQHFAQVSEEEEVLELDAQSLGDLLGSDDLNVSQEEVVLELVLRWVERRRGDSQSEAQAVELLRRVRLELVDPGFLRKARRRNPVLLQDAECFGMIDAALQTSGLPETSAPPRPPLRYGMETTDLLLCLSGVNTEGVPSRRGGIADLSFCFSPRGRKAYYIASPLRGRGGMGQITAGAVTRDNSIIVAVEAEDQCRMKRVDIYKYSNSEENSWVEICSAPYRDMYALGLVGESIYLIGGQTKVRNHYVITDSVERWSLKRGGSWLSFAPLPLPLACHSAVSLKEHIYVLGGWTPQFQPDDEPDKLSNRLFQFDPGKDRWTECARMKYSRYRCGTAVFNGEIYILGGIGCDGEDRGQSRRCLSSVEIYNPDTDTWRAGPTLPTSLLSLRTNASNTAAVEGKLYLCGYYKGAGRHEIITKEILELDPADNVWTVVEKRAAMHDSYDVCLVANLNPRDLFTP</sequence>
<dbReference type="FunFam" id="1.25.40.420:FF:000001">
    <property type="entry name" value="Kelch-like family member 12"/>
    <property type="match status" value="1"/>
</dbReference>
<dbReference type="InterPro" id="IPR011333">
    <property type="entry name" value="SKP1/BTB/POZ_sf"/>
</dbReference>
<dbReference type="PROSITE" id="PS50097">
    <property type="entry name" value="BTB"/>
    <property type="match status" value="1"/>
</dbReference>
<name>A0A8S4BZV2_9TELE</name>
<dbReference type="PANTHER" id="PTHR24412:SF491">
    <property type="entry name" value="KELCH REPEAT AND BTB DOMAIN-CONTAINING PROTEIN 12"/>
    <property type="match status" value="1"/>
</dbReference>
<gene>
    <name evidence="4" type="ORF">MMEN_LOCUS21736</name>
</gene>
<dbReference type="Gene3D" id="1.25.40.420">
    <property type="match status" value="1"/>
</dbReference>
<dbReference type="InterPro" id="IPR006652">
    <property type="entry name" value="Kelch_1"/>
</dbReference>
<dbReference type="SUPFAM" id="SSF117281">
    <property type="entry name" value="Kelch motif"/>
    <property type="match status" value="1"/>
</dbReference>
<dbReference type="InterPro" id="IPR015915">
    <property type="entry name" value="Kelch-typ_b-propeller"/>
</dbReference>
<dbReference type="SUPFAM" id="SSF54695">
    <property type="entry name" value="POZ domain"/>
    <property type="match status" value="1"/>
</dbReference>
<evidence type="ECO:0000256" key="1">
    <source>
        <dbReference type="ARBA" id="ARBA00022441"/>
    </source>
</evidence>
<evidence type="ECO:0000259" key="3">
    <source>
        <dbReference type="PROSITE" id="PS50097"/>
    </source>
</evidence>
<protein>
    <submittedName>
        <fullName evidence="4">(Atlantic silverside) hypothetical protein</fullName>
    </submittedName>
</protein>
<dbReference type="Proteomes" id="UP000677803">
    <property type="component" value="Unassembled WGS sequence"/>
</dbReference>
<comment type="caution">
    <text evidence="4">The sequence shown here is derived from an EMBL/GenBank/DDBJ whole genome shotgun (WGS) entry which is preliminary data.</text>
</comment>
<reference evidence="4" key="1">
    <citation type="submission" date="2021-05" db="EMBL/GenBank/DDBJ databases">
        <authorList>
            <person name="Tigano A."/>
        </authorList>
    </citation>
    <scope>NUCLEOTIDE SEQUENCE</scope>
</reference>
<dbReference type="Pfam" id="PF24681">
    <property type="entry name" value="Kelch_KLHDC2_KLHL20_DRC7"/>
    <property type="match status" value="1"/>
</dbReference>
<dbReference type="SMART" id="SM00225">
    <property type="entry name" value="BTB"/>
    <property type="match status" value="1"/>
</dbReference>
<dbReference type="Gene3D" id="2.120.10.80">
    <property type="entry name" value="Kelch-type beta propeller"/>
    <property type="match status" value="1"/>
</dbReference>
<evidence type="ECO:0000256" key="2">
    <source>
        <dbReference type="ARBA" id="ARBA00022737"/>
    </source>
</evidence>
<dbReference type="InterPro" id="IPR000210">
    <property type="entry name" value="BTB/POZ_dom"/>
</dbReference>
<keyword evidence="5" id="KW-1185">Reference proteome</keyword>
<dbReference type="Pfam" id="PF07707">
    <property type="entry name" value="BACK"/>
    <property type="match status" value="1"/>
</dbReference>
<accession>A0A8S4BZV2</accession>
<dbReference type="AlphaFoldDB" id="A0A8S4BZV2"/>
<organism evidence="4 5">
    <name type="scientific">Menidia menidia</name>
    <name type="common">Atlantic silverside</name>
    <dbReference type="NCBI Taxonomy" id="238744"/>
    <lineage>
        <taxon>Eukaryota</taxon>
        <taxon>Metazoa</taxon>
        <taxon>Chordata</taxon>
        <taxon>Craniata</taxon>
        <taxon>Vertebrata</taxon>
        <taxon>Euteleostomi</taxon>
        <taxon>Actinopterygii</taxon>
        <taxon>Neopterygii</taxon>
        <taxon>Teleostei</taxon>
        <taxon>Neoteleostei</taxon>
        <taxon>Acanthomorphata</taxon>
        <taxon>Ovalentaria</taxon>
        <taxon>Atherinomorphae</taxon>
        <taxon>Atheriniformes</taxon>
        <taxon>Atherinopsidae</taxon>
        <taxon>Menidiinae</taxon>
        <taxon>Menidia</taxon>
    </lineage>
</organism>
<dbReference type="Gene3D" id="3.30.710.10">
    <property type="entry name" value="Potassium Channel Kv1.1, Chain A"/>
    <property type="match status" value="1"/>
</dbReference>
<dbReference type="SMART" id="SM00612">
    <property type="entry name" value="Kelch"/>
    <property type="match status" value="3"/>
</dbReference>
<dbReference type="PANTHER" id="PTHR24412">
    <property type="entry name" value="KELCH PROTEIN"/>
    <property type="match status" value="1"/>
</dbReference>